<dbReference type="Gene3D" id="2.130.10.10">
    <property type="entry name" value="YVTN repeat-like/Quinoprotein amine dehydrogenase"/>
    <property type="match status" value="1"/>
</dbReference>
<accession>A0A015MQB1</accession>
<dbReference type="PANTHER" id="PTHR34512">
    <property type="entry name" value="CELL SURFACE PROTEIN"/>
    <property type="match status" value="1"/>
</dbReference>
<evidence type="ECO:0000313" key="3">
    <source>
        <dbReference type="Proteomes" id="UP000022910"/>
    </source>
</evidence>
<dbReference type="OMA" id="EALWVNK"/>
<reference evidence="2 3" key="1">
    <citation type="submission" date="2014-02" db="EMBL/GenBank/DDBJ databases">
        <title>Single nucleus genome sequencing reveals high similarity among nuclei of an endomycorrhizal fungus.</title>
        <authorList>
            <person name="Lin K."/>
            <person name="Geurts R."/>
            <person name="Zhang Z."/>
            <person name="Limpens E."/>
            <person name="Saunders D.G."/>
            <person name="Mu D."/>
            <person name="Pang E."/>
            <person name="Cao H."/>
            <person name="Cha H."/>
            <person name="Lin T."/>
            <person name="Zhou Q."/>
            <person name="Shang Y."/>
            <person name="Li Y."/>
            <person name="Ivanov S."/>
            <person name="Sharma T."/>
            <person name="Velzen R.V."/>
            <person name="Ruijter N.D."/>
            <person name="Aanen D.K."/>
            <person name="Win J."/>
            <person name="Kamoun S."/>
            <person name="Bisseling T."/>
            <person name="Huang S."/>
        </authorList>
    </citation>
    <scope>NUCLEOTIDE SEQUENCE [LARGE SCALE GENOMIC DNA]</scope>
    <source>
        <strain evidence="3">DAOM197198w</strain>
    </source>
</reference>
<dbReference type="InterPro" id="IPR011047">
    <property type="entry name" value="Quinoprotein_ADH-like_sf"/>
</dbReference>
<evidence type="ECO:0000313" key="2">
    <source>
        <dbReference type="EMBL" id="EXX68958.1"/>
    </source>
</evidence>
<dbReference type="InterPro" id="IPR015943">
    <property type="entry name" value="WD40/YVTN_repeat-like_dom_sf"/>
</dbReference>
<dbReference type="AlphaFoldDB" id="A0A015MQB1"/>
<gene>
    <name evidence="2" type="ORF">RirG_100370</name>
</gene>
<name>A0A015MQB1_RHIIW</name>
<dbReference type="InterPro" id="IPR002372">
    <property type="entry name" value="PQQ_rpt_dom"/>
</dbReference>
<dbReference type="HOGENOM" id="CLU_1225349_0_0_1"/>
<dbReference type="SMART" id="SM00564">
    <property type="entry name" value="PQQ"/>
    <property type="match status" value="4"/>
</dbReference>
<dbReference type="InterPro" id="IPR018391">
    <property type="entry name" value="PQQ_b-propeller_rpt"/>
</dbReference>
<keyword evidence="3" id="KW-1185">Reference proteome</keyword>
<comment type="caution">
    <text evidence="2">The sequence shown here is derived from an EMBL/GenBank/DDBJ whole genome shotgun (WGS) entry which is preliminary data.</text>
</comment>
<dbReference type="SUPFAM" id="SSF50998">
    <property type="entry name" value="Quinoprotein alcohol dehydrogenase-like"/>
    <property type="match status" value="1"/>
</dbReference>
<dbReference type="PANTHER" id="PTHR34512:SF30">
    <property type="entry name" value="OUTER MEMBRANE PROTEIN ASSEMBLY FACTOR BAMB"/>
    <property type="match status" value="1"/>
</dbReference>
<dbReference type="OrthoDB" id="408177at2759"/>
<feature type="domain" description="Pyrrolo-quinoline quinone repeat" evidence="1">
    <location>
        <begin position="15"/>
        <end position="172"/>
    </location>
</feature>
<protein>
    <recommendedName>
        <fullName evidence="1">Pyrrolo-quinoline quinone repeat domain-containing protein</fullName>
    </recommendedName>
</protein>
<dbReference type="SMR" id="A0A015MQB1"/>
<proteinExistence type="predicted"/>
<dbReference type="Pfam" id="PF13360">
    <property type="entry name" value="PQQ_2"/>
    <property type="match status" value="1"/>
</dbReference>
<evidence type="ECO:0000259" key="1">
    <source>
        <dbReference type="Pfam" id="PF13360"/>
    </source>
</evidence>
<organism evidence="2 3">
    <name type="scientific">Rhizophagus irregularis (strain DAOM 197198w)</name>
    <name type="common">Glomus intraradices</name>
    <dbReference type="NCBI Taxonomy" id="1432141"/>
    <lineage>
        <taxon>Eukaryota</taxon>
        <taxon>Fungi</taxon>
        <taxon>Fungi incertae sedis</taxon>
        <taxon>Mucoromycota</taxon>
        <taxon>Glomeromycotina</taxon>
        <taxon>Glomeromycetes</taxon>
        <taxon>Glomerales</taxon>
        <taxon>Glomeraceae</taxon>
        <taxon>Rhizophagus</taxon>
    </lineage>
</organism>
<sequence>MTIQPENLLVCSTAGKIYAISKIDGSQIWKTELSGVHDGVGSLFVSGDKVYVGMNGCLIALNLIKGTEIWRNSLSGMGYNEISLLVVNINSEGEVTSHEAQSSIVIVASHGKVYGINSESGDILWKNKLKNGGYELPSLIIDSPDKVLVGCGKLVYKINIYDGKTIWQKKVSTCLLGCSHVTMATHQSSLQNAFTYTGFCNNPIAQHSRKEKENNKYEIAYGTNII</sequence>
<dbReference type="EMBL" id="JEMT01017051">
    <property type="protein sequence ID" value="EXX68958.1"/>
    <property type="molecule type" value="Genomic_DNA"/>
</dbReference>
<dbReference type="Proteomes" id="UP000022910">
    <property type="component" value="Unassembled WGS sequence"/>
</dbReference>